<sequence length="88" mass="10256">MPDLAQYHVTQIDWAKLRRYAQRVARETKLPPSGPVTRTERVEKDVPVEKKTGGFFGFGARTRTVMERRKVEEAIEVVGSHWVLNRQY</sequence>
<accession>A0ABP8XGC6</accession>
<dbReference type="RefSeq" id="WP_345311858.1">
    <property type="nucleotide sequence ID" value="NZ_BAABLN010000064.1"/>
</dbReference>
<evidence type="ECO:0000313" key="1">
    <source>
        <dbReference type="EMBL" id="GAA4707062.1"/>
    </source>
</evidence>
<dbReference type="Proteomes" id="UP001501446">
    <property type="component" value="Unassembled WGS sequence"/>
</dbReference>
<proteinExistence type="predicted"/>
<evidence type="ECO:0000313" key="2">
    <source>
        <dbReference type="Proteomes" id="UP001501446"/>
    </source>
</evidence>
<reference evidence="2" key="1">
    <citation type="journal article" date="2019" name="Int. J. Syst. Evol. Microbiol.">
        <title>The Global Catalogue of Microorganisms (GCM) 10K type strain sequencing project: providing services to taxonomists for standard genome sequencing and annotation.</title>
        <authorList>
            <consortium name="The Broad Institute Genomics Platform"/>
            <consortium name="The Broad Institute Genome Sequencing Center for Infectious Disease"/>
            <person name="Wu L."/>
            <person name="Ma J."/>
        </authorList>
    </citation>
    <scope>NUCLEOTIDE SEQUENCE [LARGE SCALE GENOMIC DNA]</scope>
    <source>
        <strain evidence="2">JCM 18958</strain>
    </source>
</reference>
<protein>
    <submittedName>
        <fullName evidence="1">Uncharacterized protein</fullName>
    </submittedName>
</protein>
<name>A0ABP8XGC6_9MICC</name>
<comment type="caution">
    <text evidence="1">The sequence shown here is derived from an EMBL/GenBank/DDBJ whole genome shotgun (WGS) entry which is preliminary data.</text>
</comment>
<organism evidence="1 2">
    <name type="scientific">Kocuria gwangalliensis</name>
    <dbReference type="NCBI Taxonomy" id="501592"/>
    <lineage>
        <taxon>Bacteria</taxon>
        <taxon>Bacillati</taxon>
        <taxon>Actinomycetota</taxon>
        <taxon>Actinomycetes</taxon>
        <taxon>Micrococcales</taxon>
        <taxon>Micrococcaceae</taxon>
        <taxon>Kocuria</taxon>
    </lineage>
</organism>
<gene>
    <name evidence="1" type="ORF">GCM10025781_27100</name>
</gene>
<dbReference type="EMBL" id="BAABLN010000064">
    <property type="protein sequence ID" value="GAA4707062.1"/>
    <property type="molecule type" value="Genomic_DNA"/>
</dbReference>
<keyword evidence="2" id="KW-1185">Reference proteome</keyword>